<dbReference type="Gene3D" id="1.20.120.530">
    <property type="entry name" value="GntR ligand-binding domain-like"/>
    <property type="match status" value="1"/>
</dbReference>
<dbReference type="InterPro" id="IPR036388">
    <property type="entry name" value="WH-like_DNA-bd_sf"/>
</dbReference>
<dbReference type="Pfam" id="PF00392">
    <property type="entry name" value="GntR"/>
    <property type="match status" value="1"/>
</dbReference>
<evidence type="ECO:0000313" key="6">
    <source>
        <dbReference type="Proteomes" id="UP001519271"/>
    </source>
</evidence>
<keyword evidence="6" id="KW-1185">Reference proteome</keyword>
<dbReference type="PANTHER" id="PTHR43537">
    <property type="entry name" value="TRANSCRIPTIONAL REGULATOR, GNTR FAMILY"/>
    <property type="match status" value="1"/>
</dbReference>
<name>A0ABS4FZC1_9CLOT</name>
<accession>A0ABS4FZC1</accession>
<dbReference type="SUPFAM" id="SSF46785">
    <property type="entry name" value="Winged helix' DNA-binding domain"/>
    <property type="match status" value="1"/>
</dbReference>
<dbReference type="InterPro" id="IPR036390">
    <property type="entry name" value="WH_DNA-bd_sf"/>
</dbReference>
<keyword evidence="1" id="KW-0805">Transcription regulation</keyword>
<proteinExistence type="predicted"/>
<evidence type="ECO:0000256" key="3">
    <source>
        <dbReference type="ARBA" id="ARBA00023163"/>
    </source>
</evidence>
<dbReference type="EMBL" id="JAGGKC010000001">
    <property type="protein sequence ID" value="MBP1917652.1"/>
    <property type="molecule type" value="Genomic_DNA"/>
</dbReference>
<evidence type="ECO:0000256" key="1">
    <source>
        <dbReference type="ARBA" id="ARBA00023015"/>
    </source>
</evidence>
<dbReference type="InterPro" id="IPR011711">
    <property type="entry name" value="GntR_C"/>
</dbReference>
<dbReference type="PROSITE" id="PS50949">
    <property type="entry name" value="HTH_GNTR"/>
    <property type="match status" value="1"/>
</dbReference>
<dbReference type="CDD" id="cd07377">
    <property type="entry name" value="WHTH_GntR"/>
    <property type="match status" value="1"/>
</dbReference>
<dbReference type="InterPro" id="IPR008920">
    <property type="entry name" value="TF_FadR/GntR_C"/>
</dbReference>
<feature type="domain" description="HTH gntR-type" evidence="4">
    <location>
        <begin position="13"/>
        <end position="80"/>
    </location>
</feature>
<dbReference type="PANTHER" id="PTHR43537:SF45">
    <property type="entry name" value="GNTR FAMILY REGULATORY PROTEIN"/>
    <property type="match status" value="1"/>
</dbReference>
<dbReference type="SUPFAM" id="SSF48008">
    <property type="entry name" value="GntR ligand-binding domain-like"/>
    <property type="match status" value="1"/>
</dbReference>
<dbReference type="InterPro" id="IPR000524">
    <property type="entry name" value="Tscrpt_reg_HTH_GntR"/>
</dbReference>
<keyword evidence="2 5" id="KW-0238">DNA-binding</keyword>
<evidence type="ECO:0000259" key="4">
    <source>
        <dbReference type="PROSITE" id="PS50949"/>
    </source>
</evidence>
<gene>
    <name evidence="5" type="ORF">J2Z34_000115</name>
</gene>
<comment type="caution">
    <text evidence="5">The sequence shown here is derived from an EMBL/GenBank/DDBJ whole genome shotgun (WGS) entry which is preliminary data.</text>
</comment>
<dbReference type="SMART" id="SM00345">
    <property type="entry name" value="HTH_GNTR"/>
    <property type="match status" value="1"/>
</dbReference>
<dbReference type="SMART" id="SM00895">
    <property type="entry name" value="FCD"/>
    <property type="match status" value="1"/>
</dbReference>
<reference evidence="5 6" key="1">
    <citation type="submission" date="2021-03" db="EMBL/GenBank/DDBJ databases">
        <title>Genomic Encyclopedia of Type Strains, Phase IV (KMG-IV): sequencing the most valuable type-strain genomes for metagenomic binning, comparative biology and taxonomic classification.</title>
        <authorList>
            <person name="Goeker M."/>
        </authorList>
    </citation>
    <scope>NUCLEOTIDE SEQUENCE [LARGE SCALE GENOMIC DNA]</scope>
    <source>
        <strain evidence="5 6">DSM 6139</strain>
    </source>
</reference>
<dbReference type="Gene3D" id="1.10.10.10">
    <property type="entry name" value="Winged helix-like DNA-binding domain superfamily/Winged helix DNA-binding domain"/>
    <property type="match status" value="1"/>
</dbReference>
<evidence type="ECO:0000313" key="5">
    <source>
        <dbReference type="EMBL" id="MBP1917652.1"/>
    </source>
</evidence>
<dbReference type="GO" id="GO:0003677">
    <property type="term" value="F:DNA binding"/>
    <property type="evidence" value="ECO:0007669"/>
    <property type="project" value="UniProtKB-KW"/>
</dbReference>
<organism evidence="5 6">
    <name type="scientific">Youngiibacter multivorans</name>
    <dbReference type="NCBI Taxonomy" id="937251"/>
    <lineage>
        <taxon>Bacteria</taxon>
        <taxon>Bacillati</taxon>
        <taxon>Bacillota</taxon>
        <taxon>Clostridia</taxon>
        <taxon>Eubacteriales</taxon>
        <taxon>Clostridiaceae</taxon>
        <taxon>Youngiibacter</taxon>
    </lineage>
</organism>
<dbReference type="RefSeq" id="WP_209457899.1">
    <property type="nucleotide sequence ID" value="NZ_JAGGKC010000001.1"/>
</dbReference>
<dbReference type="Pfam" id="PF07729">
    <property type="entry name" value="FCD"/>
    <property type="match status" value="1"/>
</dbReference>
<evidence type="ECO:0000256" key="2">
    <source>
        <dbReference type="ARBA" id="ARBA00023125"/>
    </source>
</evidence>
<keyword evidence="3" id="KW-0804">Transcription</keyword>
<sequence>MKSNQNIPSLQIVSIRHQVASTLREAILRGELKSGEELSLTSLSEQLGVSRTPIREALQMLEGEKLVTLRMHRGAIVNSIDERYIRNHYEMQIFIEGAAAYLAASNGMDVTQLKRLHEDFLKKGDSFTKEEYVIYNRQFHSMIWNASENQTMVEYLEGLWSEGLISRLFPTLDYKKQSLAGHGELIKFIEEGNSEEARRLMEKHATRTMNNILNNYRNMINKTT</sequence>
<dbReference type="Proteomes" id="UP001519271">
    <property type="component" value="Unassembled WGS sequence"/>
</dbReference>
<protein>
    <submittedName>
        <fullName evidence="5">DNA-binding GntR family transcriptional regulator</fullName>
    </submittedName>
</protein>